<dbReference type="Proteomes" id="UP000729913">
    <property type="component" value="Unassembled WGS sequence"/>
</dbReference>
<protein>
    <recommendedName>
        <fullName evidence="2">Spindle assembly abnormal protein 6 N-terminal domain-containing protein</fullName>
    </recommendedName>
</protein>
<sequence length="640" mass="71915">MNFMNSLAGNTLQSGDAAMQLNNVEVLYTKVQKVYLKPQYKEERQRELRVNVEIHSGISPVCRKTLCVLLSDDDDPCFLYSLLITEDDFKVLKAQQGLLVDFDNFATQLIHLLEQSHGSMSGASKSPPKFLLLLSEEGNGEWIFKLVETNNFKHLCHLSLNISPASDSDIKTHMAMKMKQLKESLNNKNREVHALETRLKIEKMEIERQHSDTLQHLHTENAELRSQNITYKDKQSFLEATNKEQAKQLQNLERELNLAQRDLSQLKKQNSKLDVDYHEKDRYVNELKTRVAVMEQELKDKAILISKHLEMLKTSKEQKQQLEEMLAQKENQVQRKQNALKNVSDEVIKANDIIKKLQNDLESTKTKLKLRTGIALEQERLLDAKQKELGEMQSKLDKLTKELKATKTELDSSKDQLKIMQSQLEDKEKTIKNNDNVISWLNRRLAESQSPLQSATTSAVPISIPSTFQLTLPRQNKFSTSKIEKRTPITGTTTTTTANHSVPMTGLPLRNPSVLLNPSANQTGRLTTTGGRSTGVGITDSTVGITTFNRPGQITSTSTPMDRLNILNKLPGNPITPTTTSVTTNGITSTPANTDNNNMAIGTVGKSKSAPGSTTFQGGLRRANSYKPLLPSAYFPKSLH</sequence>
<proteinExistence type="predicted"/>
<dbReference type="GO" id="GO:0007099">
    <property type="term" value="P:centriole replication"/>
    <property type="evidence" value="ECO:0007669"/>
    <property type="project" value="TreeGrafter"/>
</dbReference>
<dbReference type="PANTHER" id="PTHR44281:SF2">
    <property type="entry name" value="SPINDLE ASSEMBLY ABNORMAL PROTEIN 6 HOMOLOG"/>
    <property type="match status" value="1"/>
</dbReference>
<dbReference type="PANTHER" id="PTHR44281">
    <property type="entry name" value="SPINDLE ASSEMBLY ABNORMAL PROTEIN 6 HOMOLOG"/>
    <property type="match status" value="1"/>
</dbReference>
<evidence type="ECO:0000313" key="4">
    <source>
        <dbReference type="Proteomes" id="UP000729913"/>
    </source>
</evidence>
<keyword evidence="4" id="KW-1185">Reference proteome</keyword>
<feature type="coiled-coil region" evidence="1">
    <location>
        <begin position="235"/>
        <end position="276"/>
    </location>
</feature>
<organism evidence="3 4">
    <name type="scientific">Cotesia typhae</name>
    <dbReference type="NCBI Taxonomy" id="2053667"/>
    <lineage>
        <taxon>Eukaryota</taxon>
        <taxon>Metazoa</taxon>
        <taxon>Ecdysozoa</taxon>
        <taxon>Arthropoda</taxon>
        <taxon>Hexapoda</taxon>
        <taxon>Insecta</taxon>
        <taxon>Pterygota</taxon>
        <taxon>Neoptera</taxon>
        <taxon>Endopterygota</taxon>
        <taxon>Hymenoptera</taxon>
        <taxon>Apocrita</taxon>
        <taxon>Ichneumonoidea</taxon>
        <taxon>Braconidae</taxon>
        <taxon>Microgastrinae</taxon>
        <taxon>Cotesia</taxon>
    </lineage>
</organism>
<dbReference type="AlphaFoldDB" id="A0A8J5R1I3"/>
<dbReference type="Pfam" id="PF16531">
    <property type="entry name" value="SAS-6_N"/>
    <property type="match status" value="1"/>
</dbReference>
<dbReference type="EMBL" id="JAAOIC020000039">
    <property type="protein sequence ID" value="KAG8039055.1"/>
    <property type="molecule type" value="Genomic_DNA"/>
</dbReference>
<name>A0A8J5R1I3_9HYME</name>
<feature type="domain" description="Spindle assembly abnormal protein 6 N-terminal" evidence="2">
    <location>
        <begin position="27"/>
        <end position="161"/>
    </location>
</feature>
<dbReference type="OrthoDB" id="49058at2759"/>
<feature type="coiled-coil region" evidence="1">
    <location>
        <begin position="305"/>
        <end position="430"/>
    </location>
</feature>
<reference evidence="3" key="2">
    <citation type="submission" date="2021-04" db="EMBL/GenBank/DDBJ databases">
        <title>Genome-wide patterns of bracovirus chromosomal integration into multiple host tissues during parasitism.</title>
        <authorList>
            <person name="Chebbi M.A.C."/>
        </authorList>
    </citation>
    <scope>NUCLEOTIDE SEQUENCE</scope>
    <source>
        <tissue evidence="3">Whole body</tissue>
    </source>
</reference>
<reference evidence="3" key="1">
    <citation type="submission" date="2020-03" db="EMBL/GenBank/DDBJ databases">
        <authorList>
            <person name="Chebbi M.A."/>
            <person name="Drezen J.M."/>
        </authorList>
    </citation>
    <scope>NUCLEOTIDE SEQUENCE</scope>
    <source>
        <tissue evidence="3">Whole body</tissue>
    </source>
</reference>
<feature type="coiled-coil region" evidence="1">
    <location>
        <begin position="178"/>
        <end position="205"/>
    </location>
</feature>
<dbReference type="GO" id="GO:0005813">
    <property type="term" value="C:centrosome"/>
    <property type="evidence" value="ECO:0007669"/>
    <property type="project" value="TreeGrafter"/>
</dbReference>
<gene>
    <name evidence="3" type="ORF">G9C98_003362</name>
</gene>
<dbReference type="GO" id="GO:0005814">
    <property type="term" value="C:centriole"/>
    <property type="evidence" value="ECO:0007669"/>
    <property type="project" value="TreeGrafter"/>
</dbReference>
<comment type="caution">
    <text evidence="3">The sequence shown here is derived from an EMBL/GenBank/DDBJ whole genome shotgun (WGS) entry which is preliminary data.</text>
</comment>
<dbReference type="CDD" id="cd10142">
    <property type="entry name" value="HD_SAS6_N"/>
    <property type="match status" value="1"/>
</dbReference>
<dbReference type="InterPro" id="IPR032396">
    <property type="entry name" value="SAS-6_N"/>
</dbReference>
<accession>A0A8J5R1I3</accession>
<evidence type="ECO:0000259" key="2">
    <source>
        <dbReference type="Pfam" id="PF16531"/>
    </source>
</evidence>
<keyword evidence="1" id="KW-0175">Coiled coil</keyword>
<evidence type="ECO:0000256" key="1">
    <source>
        <dbReference type="SAM" id="Coils"/>
    </source>
</evidence>
<evidence type="ECO:0000313" key="3">
    <source>
        <dbReference type="EMBL" id="KAG8039055.1"/>
    </source>
</evidence>